<evidence type="ECO:0000259" key="4">
    <source>
        <dbReference type="PROSITE" id="PS50102"/>
    </source>
</evidence>
<dbReference type="EMBL" id="JAWDJX010000035">
    <property type="protein sequence ID" value="KAK3050010.1"/>
    <property type="molecule type" value="Genomic_DNA"/>
</dbReference>
<dbReference type="GO" id="GO:0003723">
    <property type="term" value="F:RNA binding"/>
    <property type="evidence" value="ECO:0007669"/>
    <property type="project" value="UniProtKB-UniRule"/>
</dbReference>
<proteinExistence type="predicted"/>
<evidence type="ECO:0000313" key="5">
    <source>
        <dbReference type="EMBL" id="KAK3050010.1"/>
    </source>
</evidence>
<name>A0AAJ0DA22_9PEZI</name>
<dbReference type="SUPFAM" id="SSF54928">
    <property type="entry name" value="RNA-binding domain, RBD"/>
    <property type="match status" value="2"/>
</dbReference>
<feature type="compositionally biased region" description="Acidic residues" evidence="3">
    <location>
        <begin position="167"/>
        <end position="178"/>
    </location>
</feature>
<feature type="compositionally biased region" description="Basic and acidic residues" evidence="3">
    <location>
        <begin position="333"/>
        <end position="345"/>
    </location>
</feature>
<dbReference type="Gene3D" id="3.30.70.330">
    <property type="match status" value="2"/>
</dbReference>
<comment type="caution">
    <text evidence="5">The sequence shown here is derived from an EMBL/GenBank/DDBJ whole genome shotgun (WGS) entry which is preliminary data.</text>
</comment>
<feature type="region of interest" description="Disordered" evidence="3">
    <location>
        <begin position="298"/>
        <end position="347"/>
    </location>
</feature>
<dbReference type="PANTHER" id="PTHR48027">
    <property type="entry name" value="HETEROGENEOUS NUCLEAR RIBONUCLEOPROTEIN 87F-RELATED"/>
    <property type="match status" value="1"/>
</dbReference>
<feature type="compositionally biased region" description="Low complexity" evidence="3">
    <location>
        <begin position="126"/>
        <end position="138"/>
    </location>
</feature>
<dbReference type="InterPro" id="IPR052462">
    <property type="entry name" value="SLIRP/GR-RBP-like"/>
</dbReference>
<sequence length="507" mass="52966">MGKTKKESKPAAAPKGKPVEAIKAGRVTKPVESAKNVAKEAAKKVEKASKKNKKKEPTPEPSSESEADDDTSASSASSEDDSDGGADVKSAPKTNGKTNGTAKAVAKDDDDSDSDDSDDDDDEVAAPKTNGAAKAAATEDSDDSDDSDSDDEPAPKVNGNGVANVDASDDSDSDDSGSDAEVGAKANGADDDDSSDGSDSEEEVVKTEAPVSKKRKAEDNTDPTPKKIKVTVNGEEKEASANLFVGNLSFNIDEEWLTREFEEYGQIKAVRVITDRDTGRSKGYGYVEFEEMSDAITAQESKHETEVDGRNVRVDFSLPRPERGAGQTPQQRSSERAERYGDAPREPSATLFVGNLAFGADESAVSGTFEEYGAIQGVRLITDRDTGNFKGYGYVEMGSIEEATAAFEGLQGAEIAGRAIRLDYASAKPTNDSPGGGRGGFGGRGGGRGFGGGDRGGRGRGGFGDRGGRGRGGRGGFDRGRGRGDSRGRGSFNRGGFGDFSGKKTTF</sequence>
<feature type="domain" description="RRM" evidence="4">
    <location>
        <begin position="241"/>
        <end position="319"/>
    </location>
</feature>
<feature type="region of interest" description="Disordered" evidence="3">
    <location>
        <begin position="1"/>
        <end position="233"/>
    </location>
</feature>
<dbReference type="AlphaFoldDB" id="A0AAJ0DA22"/>
<feature type="compositionally biased region" description="Acidic residues" evidence="3">
    <location>
        <begin position="108"/>
        <end position="124"/>
    </location>
</feature>
<feature type="compositionally biased region" description="Polar residues" evidence="3">
    <location>
        <begin position="92"/>
        <end position="101"/>
    </location>
</feature>
<feature type="compositionally biased region" description="Acidic residues" evidence="3">
    <location>
        <begin position="189"/>
        <end position="202"/>
    </location>
</feature>
<feature type="compositionally biased region" description="Basic and acidic residues" evidence="3">
    <location>
        <begin position="300"/>
        <end position="313"/>
    </location>
</feature>
<dbReference type="InterPro" id="IPR035979">
    <property type="entry name" value="RBD_domain_sf"/>
</dbReference>
<feature type="compositionally biased region" description="Acidic residues" evidence="3">
    <location>
        <begin position="139"/>
        <end position="152"/>
    </location>
</feature>
<keyword evidence="1 2" id="KW-0694">RNA-binding</keyword>
<feature type="compositionally biased region" description="Gly residues" evidence="3">
    <location>
        <begin position="434"/>
        <end position="465"/>
    </location>
</feature>
<dbReference type="Proteomes" id="UP001271007">
    <property type="component" value="Unassembled WGS sequence"/>
</dbReference>
<accession>A0AAJ0DA22</accession>
<dbReference type="InterPro" id="IPR000504">
    <property type="entry name" value="RRM_dom"/>
</dbReference>
<evidence type="ECO:0000313" key="6">
    <source>
        <dbReference type="Proteomes" id="UP001271007"/>
    </source>
</evidence>
<reference evidence="5" key="1">
    <citation type="submission" date="2023-04" db="EMBL/GenBank/DDBJ databases">
        <title>Black Yeasts Isolated from many extreme environments.</title>
        <authorList>
            <person name="Coleine C."/>
            <person name="Stajich J.E."/>
            <person name="Selbmann L."/>
        </authorList>
    </citation>
    <scope>NUCLEOTIDE SEQUENCE</scope>
    <source>
        <strain evidence="5">CCFEE 5312</strain>
    </source>
</reference>
<evidence type="ECO:0000256" key="2">
    <source>
        <dbReference type="PROSITE-ProRule" id="PRU00176"/>
    </source>
</evidence>
<keyword evidence="6" id="KW-1185">Reference proteome</keyword>
<feature type="compositionally biased region" description="Basic and acidic residues" evidence="3">
    <location>
        <begin position="476"/>
        <end position="488"/>
    </location>
</feature>
<protein>
    <submittedName>
        <fullName evidence="5">Nuclear localization sequence binding protein</fullName>
    </submittedName>
</protein>
<evidence type="ECO:0000256" key="3">
    <source>
        <dbReference type="SAM" id="MobiDB-lite"/>
    </source>
</evidence>
<dbReference type="SMART" id="SM00360">
    <property type="entry name" value="RRM"/>
    <property type="match status" value="2"/>
</dbReference>
<feature type="compositionally biased region" description="Basic and acidic residues" evidence="3">
    <location>
        <begin position="37"/>
        <end position="49"/>
    </location>
</feature>
<feature type="domain" description="RRM" evidence="4">
    <location>
        <begin position="349"/>
        <end position="427"/>
    </location>
</feature>
<organism evidence="5 6">
    <name type="scientific">Extremus antarcticus</name>
    <dbReference type="NCBI Taxonomy" id="702011"/>
    <lineage>
        <taxon>Eukaryota</taxon>
        <taxon>Fungi</taxon>
        <taxon>Dikarya</taxon>
        <taxon>Ascomycota</taxon>
        <taxon>Pezizomycotina</taxon>
        <taxon>Dothideomycetes</taxon>
        <taxon>Dothideomycetidae</taxon>
        <taxon>Mycosphaerellales</taxon>
        <taxon>Extremaceae</taxon>
        <taxon>Extremus</taxon>
    </lineage>
</organism>
<feature type="region of interest" description="Disordered" evidence="3">
    <location>
        <begin position="426"/>
        <end position="507"/>
    </location>
</feature>
<gene>
    <name evidence="5" type="primary">NSR1</name>
    <name evidence="5" type="ORF">LTR09_008665</name>
</gene>
<dbReference type="PROSITE" id="PS50102">
    <property type="entry name" value="RRM"/>
    <property type="match status" value="2"/>
</dbReference>
<dbReference type="Pfam" id="PF00076">
    <property type="entry name" value="RRM_1"/>
    <property type="match status" value="2"/>
</dbReference>
<dbReference type="InterPro" id="IPR012677">
    <property type="entry name" value="Nucleotide-bd_a/b_plait_sf"/>
</dbReference>
<evidence type="ECO:0000256" key="1">
    <source>
        <dbReference type="ARBA" id="ARBA00022884"/>
    </source>
</evidence>